<evidence type="ECO:0000256" key="5">
    <source>
        <dbReference type="ARBA" id="ARBA00023242"/>
    </source>
</evidence>
<dbReference type="GO" id="GO:0008270">
    <property type="term" value="F:zinc ion binding"/>
    <property type="evidence" value="ECO:0007669"/>
    <property type="project" value="UniProtKB-KW"/>
</dbReference>
<dbReference type="Pfam" id="PF00645">
    <property type="entry name" value="zf-PARP"/>
    <property type="match status" value="1"/>
</dbReference>
<evidence type="ECO:0000313" key="8">
    <source>
        <dbReference type="EMBL" id="CAH0375072.1"/>
    </source>
</evidence>
<feature type="compositionally biased region" description="Basic and acidic residues" evidence="6">
    <location>
        <begin position="128"/>
        <end position="138"/>
    </location>
</feature>
<dbReference type="GO" id="GO:0005634">
    <property type="term" value="C:nucleus"/>
    <property type="evidence" value="ECO:0007669"/>
    <property type="project" value="UniProtKB-SubCell"/>
</dbReference>
<feature type="domain" description="PARP-type" evidence="7">
    <location>
        <begin position="192"/>
        <end position="281"/>
    </location>
</feature>
<dbReference type="InterPro" id="IPR036957">
    <property type="entry name" value="Znf_PARP_sf"/>
</dbReference>
<evidence type="ECO:0000256" key="2">
    <source>
        <dbReference type="ARBA" id="ARBA00022723"/>
    </source>
</evidence>
<dbReference type="SMART" id="SM01336">
    <property type="entry name" value="zf-PARP"/>
    <property type="match status" value="1"/>
</dbReference>
<dbReference type="InterPro" id="IPR001510">
    <property type="entry name" value="Znf_PARP"/>
</dbReference>
<gene>
    <name evidence="8" type="ORF">PECAL_4P23930</name>
</gene>
<keyword evidence="2" id="KW-0479">Metal-binding</keyword>
<dbReference type="GO" id="GO:0003677">
    <property type="term" value="F:DNA binding"/>
    <property type="evidence" value="ECO:0007669"/>
    <property type="project" value="InterPro"/>
</dbReference>
<evidence type="ECO:0000256" key="4">
    <source>
        <dbReference type="ARBA" id="ARBA00022833"/>
    </source>
</evidence>
<comment type="caution">
    <text evidence="8">The sequence shown here is derived from an EMBL/GenBank/DDBJ whole genome shotgun (WGS) entry which is preliminary data.</text>
</comment>
<keyword evidence="3" id="KW-0863">Zinc-finger</keyword>
<evidence type="ECO:0000256" key="6">
    <source>
        <dbReference type="SAM" id="MobiDB-lite"/>
    </source>
</evidence>
<dbReference type="SUPFAM" id="SSF57716">
    <property type="entry name" value="Glucocorticoid receptor-like (DNA-binding domain)"/>
    <property type="match status" value="1"/>
</dbReference>
<feature type="compositionally biased region" description="Basic and acidic residues" evidence="6">
    <location>
        <begin position="336"/>
        <end position="346"/>
    </location>
</feature>
<accession>A0A8J2SW62</accession>
<feature type="non-terminal residue" evidence="8">
    <location>
        <position position="403"/>
    </location>
</feature>
<name>A0A8J2SW62_9STRA</name>
<comment type="subcellular location">
    <subcellularLocation>
        <location evidence="1">Nucleus</location>
    </subcellularLocation>
</comment>
<evidence type="ECO:0000313" key="9">
    <source>
        <dbReference type="Proteomes" id="UP000789595"/>
    </source>
</evidence>
<evidence type="ECO:0000256" key="1">
    <source>
        <dbReference type="ARBA" id="ARBA00004123"/>
    </source>
</evidence>
<reference evidence="8" key="1">
    <citation type="submission" date="2021-11" db="EMBL/GenBank/DDBJ databases">
        <authorList>
            <consortium name="Genoscope - CEA"/>
            <person name="William W."/>
        </authorList>
    </citation>
    <scope>NUCLEOTIDE SEQUENCE</scope>
</reference>
<dbReference type="PROSITE" id="PS50064">
    <property type="entry name" value="ZF_PARP_2"/>
    <property type="match status" value="1"/>
</dbReference>
<feature type="region of interest" description="Disordered" evidence="6">
    <location>
        <begin position="24"/>
        <end position="138"/>
    </location>
</feature>
<feature type="region of interest" description="Disordered" evidence="6">
    <location>
        <begin position="283"/>
        <end position="356"/>
    </location>
</feature>
<protein>
    <recommendedName>
        <fullName evidence="7">PARP-type domain-containing protein</fullName>
    </recommendedName>
</protein>
<organism evidence="8 9">
    <name type="scientific">Pelagomonas calceolata</name>
    <dbReference type="NCBI Taxonomy" id="35677"/>
    <lineage>
        <taxon>Eukaryota</taxon>
        <taxon>Sar</taxon>
        <taxon>Stramenopiles</taxon>
        <taxon>Ochrophyta</taxon>
        <taxon>Pelagophyceae</taxon>
        <taxon>Pelagomonadales</taxon>
        <taxon>Pelagomonadaceae</taxon>
        <taxon>Pelagomonas</taxon>
    </lineage>
</organism>
<proteinExistence type="predicted"/>
<dbReference type="EMBL" id="CAKKNE010000004">
    <property type="protein sequence ID" value="CAH0375072.1"/>
    <property type="molecule type" value="Genomic_DNA"/>
</dbReference>
<feature type="compositionally biased region" description="Low complexity" evidence="6">
    <location>
        <begin position="24"/>
        <end position="44"/>
    </location>
</feature>
<keyword evidence="5" id="KW-0539">Nucleus</keyword>
<keyword evidence="4" id="KW-0862">Zinc</keyword>
<dbReference type="Gene3D" id="3.30.1740.10">
    <property type="entry name" value="Zinc finger, PARP-type"/>
    <property type="match status" value="1"/>
</dbReference>
<dbReference type="Proteomes" id="UP000789595">
    <property type="component" value="Unassembled WGS sequence"/>
</dbReference>
<keyword evidence="9" id="KW-1185">Reference proteome</keyword>
<feature type="compositionally biased region" description="Basic residues" evidence="6">
    <location>
        <begin position="298"/>
        <end position="313"/>
    </location>
</feature>
<feature type="compositionally biased region" description="Polar residues" evidence="6">
    <location>
        <begin position="70"/>
        <end position="80"/>
    </location>
</feature>
<evidence type="ECO:0000256" key="3">
    <source>
        <dbReference type="ARBA" id="ARBA00022771"/>
    </source>
</evidence>
<sequence>MQTPQEPATATAPVLPAPLAAQPASVTPYAAAAAAASRSTPPAALDTAYTEAPAPQSRAAPADEEAAAPISTSATQQSSLPVAWQQAGLTERPRDPPAPAPAVTPPTTDQAPMSPHPAEQPPSSALPEQKKRPASELRDPSLEGLLEAHACPAKRHDSKKTNLCAQLGIEASQQSLGRVGGKLAGHIGENRYVAGLAEDGRSKCQSILCRAYLAPGEPRIGKRAPSVRHGHSRKTKWYHIECIFASFRRTCKKSKTITSVADLEGFESLLPSDQQKVRDLIVQHNEERGQRTPAARRAEKKTRPPKKVGRAATKKSLDEPKLLPPPRRSGRTAPRSYDDKAWEERSPSPPEEGASLLLGLCASPAESDSDSECSVSRAEASVADAVASLAAARAPQPALKLPP</sequence>
<dbReference type="AlphaFoldDB" id="A0A8J2SW62"/>
<evidence type="ECO:0000259" key="7">
    <source>
        <dbReference type="PROSITE" id="PS50064"/>
    </source>
</evidence>